<dbReference type="InterPro" id="IPR011990">
    <property type="entry name" value="TPR-like_helical_dom_sf"/>
</dbReference>
<dbReference type="GO" id="GO:0009279">
    <property type="term" value="C:cell outer membrane"/>
    <property type="evidence" value="ECO:0007669"/>
    <property type="project" value="UniProtKB-SubCell"/>
</dbReference>
<comment type="caution">
    <text evidence="2">The sequence shown here is derived from an EMBL/GenBank/DDBJ whole genome shotgun (WGS) entry which is preliminary data.</text>
</comment>
<organism evidence="2 3">
    <name type="scientific">Plebeiibacterium sediminum</name>
    <dbReference type="NCBI Taxonomy" id="2992112"/>
    <lineage>
        <taxon>Bacteria</taxon>
        <taxon>Pseudomonadati</taxon>
        <taxon>Bacteroidota</taxon>
        <taxon>Bacteroidia</taxon>
        <taxon>Marinilabiliales</taxon>
        <taxon>Marinilabiliaceae</taxon>
        <taxon>Plebeiibacterium</taxon>
    </lineage>
</organism>
<dbReference type="Pfam" id="PF14322">
    <property type="entry name" value="SusD-like_3"/>
    <property type="match status" value="1"/>
</dbReference>
<dbReference type="SUPFAM" id="SSF48452">
    <property type="entry name" value="TPR-like"/>
    <property type="match status" value="1"/>
</dbReference>
<dbReference type="AlphaFoldDB" id="A0AAE3SF19"/>
<dbReference type="PROSITE" id="PS51257">
    <property type="entry name" value="PROKAR_LIPOPROTEIN"/>
    <property type="match status" value="1"/>
</dbReference>
<dbReference type="RefSeq" id="WP_301190570.1">
    <property type="nucleotide sequence ID" value="NZ_JAPDPJ010000022.1"/>
</dbReference>
<keyword evidence="3" id="KW-1185">Reference proteome</keyword>
<dbReference type="EMBL" id="JAPDPJ010000022">
    <property type="protein sequence ID" value="MCW3787005.1"/>
    <property type="molecule type" value="Genomic_DNA"/>
</dbReference>
<dbReference type="InterPro" id="IPR033985">
    <property type="entry name" value="SusD-like_N"/>
</dbReference>
<protein>
    <submittedName>
        <fullName evidence="2">RagB/SusD family nutrient uptake outer membrane protein</fullName>
    </submittedName>
</protein>
<dbReference type="Proteomes" id="UP001209229">
    <property type="component" value="Unassembled WGS sequence"/>
</dbReference>
<accession>A0AAE3SF19</accession>
<gene>
    <name evidence="2" type="ORF">OM075_11030</name>
</gene>
<evidence type="ECO:0000313" key="2">
    <source>
        <dbReference type="EMBL" id="MCW3787005.1"/>
    </source>
</evidence>
<name>A0AAE3SF19_9BACT</name>
<dbReference type="Gene3D" id="1.25.40.390">
    <property type="match status" value="1"/>
</dbReference>
<evidence type="ECO:0000313" key="3">
    <source>
        <dbReference type="Proteomes" id="UP001209229"/>
    </source>
</evidence>
<reference evidence="2" key="1">
    <citation type="submission" date="2022-10" db="EMBL/GenBank/DDBJ databases">
        <authorList>
            <person name="Yu W.X."/>
        </authorList>
    </citation>
    <scope>NUCLEOTIDE SEQUENCE</scope>
    <source>
        <strain evidence="2">AAT</strain>
    </source>
</reference>
<sequence length="576" mass="66028">MNKYFRLLYVGLAFSVSLMSCQDFLDAETSDILTKDEMYTTTSDVESVIKGIYGELMELSEQYVVLNELRGDLMTVTSNSNQDLIDLNEHNVSSGNVYADPRPFYKVINDCNDLIKNLNIMLDDNGITKDNYNIYYSEAVSVRSWLYLQLGIQFGSVPYITEPIETVDDLKTLQNYQKVPLTSLISQLIVDMETVPVIDTYSDKELISDDDKVFFINKYCLLGDLYLWDNQYNNAAKAYKSLMMLSGTSEYNKYRLVWGDVVNHDDLVVGYTRYLADDVESLIDDPGKGWESIFTRTDGTIFLDEWIWAMYFDADYSVTNPFIKLFANTGKGEYLVAPSQYAMDNWDSQIQLNNITWDARGKYTWEEMNGSPVITKYIKNYDPATPYDRDGFWYLYRAALLHLRFCEAANRDNESRLAYALLNFGVQSEYTDPDALDITYLERTNKPWPYDFDARMDATGQIPVGVRGIWHRNAGVRGGRGNLQSTVYPADTAAFSQPLEDAIFEEASLALAYEGNRWADLVRISMRRGQTDGDNGASYYLAQKIADEFEKEGLDGISIKAKLNDQNNWWLPWPTE</sequence>
<proteinExistence type="predicted"/>
<feature type="domain" description="SusD-like N-terminal" evidence="1">
    <location>
        <begin position="35"/>
        <end position="167"/>
    </location>
</feature>
<evidence type="ECO:0000259" key="1">
    <source>
        <dbReference type="Pfam" id="PF14322"/>
    </source>
</evidence>